<keyword evidence="4" id="KW-1185">Reference proteome</keyword>
<sequence length="287" mass="31859">MSTLPTSSARSDRSPTAETLEKHPPPTRFEYAAYASMLLGQKARHQANLARDLASRNSSASAEVNGQEAAQPHSALSTSWPLASEDLPPPAASLSEAITAFASAYIRKECVQLPNLVDDGDDGPTLPLGLIKSTSEFATDVLARAAILRPEGVSTERSRIHPTSWQNILGIVSLSPVAQDIIQTASTRLRAIYDGPAAQDSDLLTHRLMILHCSLPRQMRSVFDDELELYETVAPKTDRKTRPHQSEAEQEERLAKRQIRLEIRQLKANEREKRKQIRRVSRKKQRA</sequence>
<gene>
    <name evidence="3" type="ORF">BCR39DRAFT_559870</name>
</gene>
<dbReference type="Proteomes" id="UP000193986">
    <property type="component" value="Unassembled WGS sequence"/>
</dbReference>
<protein>
    <submittedName>
        <fullName evidence="3">Uncharacterized protein</fullName>
    </submittedName>
</protein>
<feature type="region of interest" description="Disordered" evidence="2">
    <location>
        <begin position="234"/>
        <end position="254"/>
    </location>
</feature>
<feature type="compositionally biased region" description="Basic and acidic residues" evidence="2">
    <location>
        <begin position="10"/>
        <end position="24"/>
    </location>
</feature>
<dbReference type="OrthoDB" id="2564480at2759"/>
<feature type="compositionally biased region" description="Basic and acidic residues" evidence="2">
    <location>
        <begin position="236"/>
        <end position="254"/>
    </location>
</feature>
<feature type="coiled-coil region" evidence="1">
    <location>
        <begin position="256"/>
        <end position="283"/>
    </location>
</feature>
<comment type="caution">
    <text evidence="3">The sequence shown here is derived from an EMBL/GenBank/DDBJ whole genome shotgun (WGS) entry which is preliminary data.</text>
</comment>
<feature type="compositionally biased region" description="Polar residues" evidence="2">
    <location>
        <begin position="55"/>
        <end position="64"/>
    </location>
</feature>
<feature type="region of interest" description="Disordered" evidence="2">
    <location>
        <begin position="1"/>
        <end position="26"/>
    </location>
</feature>
<evidence type="ECO:0000256" key="1">
    <source>
        <dbReference type="SAM" id="Coils"/>
    </source>
</evidence>
<name>A0A1Y2AZQ4_9TREE</name>
<reference evidence="3 4" key="1">
    <citation type="submission" date="2016-07" db="EMBL/GenBank/DDBJ databases">
        <title>Pervasive Adenine N6-methylation of Active Genes in Fungi.</title>
        <authorList>
            <consortium name="DOE Joint Genome Institute"/>
            <person name="Mondo S.J."/>
            <person name="Dannebaum R.O."/>
            <person name="Kuo R.C."/>
            <person name="Labutti K."/>
            <person name="Haridas S."/>
            <person name="Kuo A."/>
            <person name="Salamov A."/>
            <person name="Ahrendt S.R."/>
            <person name="Lipzen A."/>
            <person name="Sullivan W."/>
            <person name="Andreopoulos W.B."/>
            <person name="Clum A."/>
            <person name="Lindquist E."/>
            <person name="Daum C."/>
            <person name="Ramamoorthy G.K."/>
            <person name="Gryganskyi A."/>
            <person name="Culley D."/>
            <person name="Magnuson J.K."/>
            <person name="James T.Y."/>
            <person name="O'Malley M.A."/>
            <person name="Stajich J.E."/>
            <person name="Spatafora J.W."/>
            <person name="Visel A."/>
            <person name="Grigoriev I.V."/>
        </authorList>
    </citation>
    <scope>NUCLEOTIDE SEQUENCE [LARGE SCALE GENOMIC DNA]</scope>
    <source>
        <strain evidence="3 4">68-887.2</strain>
    </source>
</reference>
<keyword evidence="1" id="KW-0175">Coiled coil</keyword>
<feature type="region of interest" description="Disordered" evidence="2">
    <location>
        <begin position="49"/>
        <end position="83"/>
    </location>
</feature>
<organism evidence="3 4">
    <name type="scientific">Naematelia encephala</name>
    <dbReference type="NCBI Taxonomy" id="71784"/>
    <lineage>
        <taxon>Eukaryota</taxon>
        <taxon>Fungi</taxon>
        <taxon>Dikarya</taxon>
        <taxon>Basidiomycota</taxon>
        <taxon>Agaricomycotina</taxon>
        <taxon>Tremellomycetes</taxon>
        <taxon>Tremellales</taxon>
        <taxon>Naemateliaceae</taxon>
        <taxon>Naematelia</taxon>
    </lineage>
</organism>
<dbReference type="EMBL" id="MCFC01000036">
    <property type="protein sequence ID" value="ORY27780.1"/>
    <property type="molecule type" value="Genomic_DNA"/>
</dbReference>
<accession>A0A1Y2AZQ4</accession>
<evidence type="ECO:0000313" key="3">
    <source>
        <dbReference type="EMBL" id="ORY27780.1"/>
    </source>
</evidence>
<dbReference type="InParanoid" id="A0A1Y2AZQ4"/>
<evidence type="ECO:0000313" key="4">
    <source>
        <dbReference type="Proteomes" id="UP000193986"/>
    </source>
</evidence>
<dbReference type="AlphaFoldDB" id="A0A1Y2AZQ4"/>
<evidence type="ECO:0000256" key="2">
    <source>
        <dbReference type="SAM" id="MobiDB-lite"/>
    </source>
</evidence>
<proteinExistence type="predicted"/>